<reference evidence="1 2" key="1">
    <citation type="submission" date="2020-07" db="EMBL/GenBank/DDBJ databases">
        <title>Fungal Genomes of the International Space Station.</title>
        <authorList>
            <person name="Seuylemezian A."/>
            <person name="Singh N.K."/>
            <person name="Wood J."/>
            <person name="Venkateswaran K."/>
        </authorList>
    </citation>
    <scope>NUCLEOTIDE SEQUENCE [LARGE SCALE GENOMIC DNA]</scope>
    <source>
        <strain evidence="1 2">PL-B2</strain>
    </source>
</reference>
<organism evidence="1 2">
    <name type="scientific">Mesobacillus maritimus</name>
    <dbReference type="NCBI Taxonomy" id="1643336"/>
    <lineage>
        <taxon>Bacteria</taxon>
        <taxon>Bacillati</taxon>
        <taxon>Bacillota</taxon>
        <taxon>Bacilli</taxon>
        <taxon>Bacillales</taxon>
        <taxon>Bacillaceae</taxon>
        <taxon>Mesobacillus</taxon>
    </lineage>
</organism>
<evidence type="ECO:0000313" key="1">
    <source>
        <dbReference type="EMBL" id="MBY0098668.1"/>
    </source>
</evidence>
<dbReference type="RefSeq" id="WP_221874893.1">
    <property type="nucleotide sequence ID" value="NZ_JACWFH010000026.1"/>
</dbReference>
<proteinExistence type="predicted"/>
<accession>A0ABS7K8R9</accession>
<name>A0ABS7K8R9_9BACI</name>
<evidence type="ECO:0000313" key="2">
    <source>
        <dbReference type="Proteomes" id="UP000769780"/>
    </source>
</evidence>
<keyword evidence="2" id="KW-1185">Reference proteome</keyword>
<protein>
    <submittedName>
        <fullName evidence="1">Uncharacterized protein</fullName>
    </submittedName>
</protein>
<dbReference type="Proteomes" id="UP000769780">
    <property type="component" value="Unassembled WGS sequence"/>
</dbReference>
<sequence>MKKATKDPLLVVSVEAHKKIITEGESVDLESILYEKGTPFDQVRRYNAYTILSKLQFPKDEILNYSSESRRYLDEIAAKDLTAEEIIKLLLEYRRNNGE</sequence>
<comment type="caution">
    <text evidence="1">The sequence shown here is derived from an EMBL/GenBank/DDBJ whole genome shotgun (WGS) entry which is preliminary data.</text>
</comment>
<gene>
    <name evidence="1" type="ORF">H0185_18040</name>
</gene>
<dbReference type="EMBL" id="JACWFH010000026">
    <property type="protein sequence ID" value="MBY0098668.1"/>
    <property type="molecule type" value="Genomic_DNA"/>
</dbReference>